<dbReference type="SUPFAM" id="SSF103473">
    <property type="entry name" value="MFS general substrate transporter"/>
    <property type="match status" value="1"/>
</dbReference>
<dbReference type="PANTHER" id="PTHR31585:SF51">
    <property type="entry name" value="TRANSPORTER, PUTATIVE-RELATED"/>
    <property type="match status" value="1"/>
</dbReference>
<feature type="transmembrane region" description="Helical" evidence="8">
    <location>
        <begin position="473"/>
        <end position="495"/>
    </location>
</feature>
<dbReference type="Proteomes" id="UP000015354">
    <property type="component" value="Unassembled WGS sequence"/>
</dbReference>
<dbReference type="InterPro" id="IPR039309">
    <property type="entry name" value="BT1"/>
</dbReference>
<evidence type="ECO:0000256" key="5">
    <source>
        <dbReference type="ARBA" id="ARBA00022989"/>
    </source>
</evidence>
<evidence type="ECO:0000313" key="9">
    <source>
        <dbReference type="EMBL" id="EPY22253.1"/>
    </source>
</evidence>
<feature type="transmembrane region" description="Helical" evidence="8">
    <location>
        <begin position="353"/>
        <end position="373"/>
    </location>
</feature>
<dbReference type="Pfam" id="PF03092">
    <property type="entry name" value="BT1"/>
    <property type="match status" value="1"/>
</dbReference>
<keyword evidence="3" id="KW-0813">Transport</keyword>
<dbReference type="GO" id="GO:0016020">
    <property type="term" value="C:membrane"/>
    <property type="evidence" value="ECO:0007669"/>
    <property type="project" value="UniProtKB-SubCell"/>
</dbReference>
<comment type="subcellular location">
    <subcellularLocation>
        <location evidence="1">Membrane</location>
        <topology evidence="1">Multi-pass membrane protein</topology>
    </subcellularLocation>
</comment>
<evidence type="ECO:0000256" key="7">
    <source>
        <dbReference type="SAM" id="MobiDB-lite"/>
    </source>
</evidence>
<feature type="region of interest" description="Disordered" evidence="7">
    <location>
        <begin position="1"/>
        <end position="24"/>
    </location>
</feature>
<comment type="caution">
    <text evidence="9">The sequence shown here is derived from an EMBL/GenBank/DDBJ whole genome shotgun (WGS) entry which is preliminary data.</text>
</comment>
<feature type="transmembrane region" description="Helical" evidence="8">
    <location>
        <begin position="442"/>
        <end position="464"/>
    </location>
</feature>
<dbReference type="NCBIfam" id="TIGR00788">
    <property type="entry name" value="fbt"/>
    <property type="match status" value="1"/>
</dbReference>
<proteinExistence type="inferred from homology"/>
<evidence type="ECO:0000256" key="6">
    <source>
        <dbReference type="ARBA" id="ARBA00023136"/>
    </source>
</evidence>
<dbReference type="Gene3D" id="1.20.1250.20">
    <property type="entry name" value="MFS general substrate transporter like domains"/>
    <property type="match status" value="1"/>
</dbReference>
<feature type="transmembrane region" description="Helical" evidence="8">
    <location>
        <begin position="148"/>
        <end position="167"/>
    </location>
</feature>
<protein>
    <submittedName>
        <fullName evidence="9">Folate/biopterin transporter</fullName>
    </submittedName>
</protein>
<dbReference type="EMBL" id="ATMH01008276">
    <property type="protein sequence ID" value="EPY22253.1"/>
    <property type="molecule type" value="Genomic_DNA"/>
</dbReference>
<feature type="transmembrane region" description="Helical" evidence="8">
    <location>
        <begin position="243"/>
        <end position="265"/>
    </location>
</feature>
<evidence type="ECO:0000256" key="4">
    <source>
        <dbReference type="ARBA" id="ARBA00022692"/>
    </source>
</evidence>
<evidence type="ECO:0000313" key="10">
    <source>
        <dbReference type="Proteomes" id="UP000015354"/>
    </source>
</evidence>
<gene>
    <name evidence="9" type="ORF">STCU_08276</name>
</gene>
<feature type="transmembrane region" description="Helical" evidence="8">
    <location>
        <begin position="507"/>
        <end position="524"/>
    </location>
</feature>
<feature type="transmembrane region" description="Helical" evidence="8">
    <location>
        <begin position="179"/>
        <end position="199"/>
    </location>
</feature>
<organism evidence="9 10">
    <name type="scientific">Strigomonas culicis</name>
    <dbReference type="NCBI Taxonomy" id="28005"/>
    <lineage>
        <taxon>Eukaryota</taxon>
        <taxon>Discoba</taxon>
        <taxon>Euglenozoa</taxon>
        <taxon>Kinetoplastea</taxon>
        <taxon>Metakinetoplastina</taxon>
        <taxon>Trypanosomatida</taxon>
        <taxon>Trypanosomatidae</taxon>
        <taxon>Strigomonadinae</taxon>
        <taxon>Strigomonas</taxon>
    </lineage>
</organism>
<dbReference type="PANTHER" id="PTHR31585">
    <property type="entry name" value="FOLATE-BIOPTERIN TRANSPORTER 1, CHLOROPLASTIC"/>
    <property type="match status" value="1"/>
</dbReference>
<feature type="transmembrane region" description="Helical" evidence="8">
    <location>
        <begin position="545"/>
        <end position="568"/>
    </location>
</feature>
<feature type="transmembrane region" description="Helical" evidence="8">
    <location>
        <begin position="76"/>
        <end position="98"/>
    </location>
</feature>
<feature type="transmembrane region" description="Helical" evidence="8">
    <location>
        <begin position="211"/>
        <end position="231"/>
    </location>
</feature>
<name>S9U014_9TRYP</name>
<keyword evidence="6 8" id="KW-0472">Membrane</keyword>
<evidence type="ECO:0000256" key="3">
    <source>
        <dbReference type="ARBA" id="ARBA00022448"/>
    </source>
</evidence>
<feature type="compositionally biased region" description="Basic and acidic residues" evidence="7">
    <location>
        <begin position="637"/>
        <end position="654"/>
    </location>
</feature>
<evidence type="ECO:0000256" key="1">
    <source>
        <dbReference type="ARBA" id="ARBA00004141"/>
    </source>
</evidence>
<dbReference type="OrthoDB" id="754047at2759"/>
<keyword evidence="10" id="KW-1185">Reference proteome</keyword>
<dbReference type="InterPro" id="IPR036259">
    <property type="entry name" value="MFS_trans_sf"/>
</dbReference>
<feature type="transmembrane region" description="Helical" evidence="8">
    <location>
        <begin position="588"/>
        <end position="609"/>
    </location>
</feature>
<reference evidence="9 10" key="1">
    <citation type="journal article" date="2013" name="PLoS ONE">
        <title>Predicting the Proteins of Angomonas deanei, Strigomonas culicis and Their Respective Endosymbionts Reveals New Aspects of the Trypanosomatidae Family.</title>
        <authorList>
            <person name="Motta M.C."/>
            <person name="Martins A.C."/>
            <person name="de Souza S.S."/>
            <person name="Catta-Preta C.M."/>
            <person name="Silva R."/>
            <person name="Klein C.C."/>
            <person name="de Almeida L.G."/>
            <person name="de Lima Cunha O."/>
            <person name="Ciapina L.P."/>
            <person name="Brocchi M."/>
            <person name="Colabardini A.C."/>
            <person name="de Araujo Lima B."/>
            <person name="Machado C.R."/>
            <person name="de Almeida Soares C.M."/>
            <person name="Probst C.M."/>
            <person name="de Menezes C.B."/>
            <person name="Thompson C.E."/>
            <person name="Bartholomeu D.C."/>
            <person name="Gradia D.F."/>
            <person name="Pavoni D.P."/>
            <person name="Grisard E.C."/>
            <person name="Fantinatti-Garboggini F."/>
            <person name="Marchini F.K."/>
            <person name="Rodrigues-Luiz G.F."/>
            <person name="Wagner G."/>
            <person name="Goldman G.H."/>
            <person name="Fietto J.L."/>
            <person name="Elias M.C."/>
            <person name="Goldman M.H."/>
            <person name="Sagot M.F."/>
            <person name="Pereira M."/>
            <person name="Stoco P.H."/>
            <person name="de Mendonca-Neto R.P."/>
            <person name="Teixeira S.M."/>
            <person name="Maciel T.E."/>
            <person name="de Oliveira Mendes T.A."/>
            <person name="Urmenyi T.P."/>
            <person name="de Souza W."/>
            <person name="Schenkman S."/>
            <person name="de Vasconcelos A.T."/>
        </authorList>
    </citation>
    <scope>NUCLEOTIDE SEQUENCE [LARGE SCALE GENOMIC DNA]</scope>
</reference>
<feature type="region of interest" description="Disordered" evidence="7">
    <location>
        <begin position="635"/>
        <end position="673"/>
    </location>
</feature>
<dbReference type="InterPro" id="IPR004324">
    <property type="entry name" value="FBT"/>
</dbReference>
<keyword evidence="5 8" id="KW-1133">Transmembrane helix</keyword>
<dbReference type="AlphaFoldDB" id="S9U014"/>
<feature type="transmembrane region" description="Helical" evidence="8">
    <location>
        <begin position="379"/>
        <end position="398"/>
    </location>
</feature>
<feature type="transmembrane region" description="Helical" evidence="8">
    <location>
        <begin position="410"/>
        <end position="430"/>
    </location>
</feature>
<evidence type="ECO:0000256" key="8">
    <source>
        <dbReference type="SAM" id="Phobius"/>
    </source>
</evidence>
<evidence type="ECO:0000256" key="2">
    <source>
        <dbReference type="ARBA" id="ARBA00007015"/>
    </source>
</evidence>
<sequence length="673" mass="74137">MPSPHSYRSHQEPHGPSSLHDGVRENSARPNVRYAATAEGFSEHEDNADVAPSHHVPRCIRCLPLLGTLCEAFNPLFVFSLGMAYFLNKGIASTLIFYSQMPMFLDRFQTTSLRYQRLSSLSTMGFSVKPFMAMITDTFAVFGYTKRWYMFISCIIGAAFTLSYSLLPFKPSSDSVAGAFLFLSNFCIASMDILSQGFYSRLMRRKPTAGPSLVSWVWWMIYFGYVVGSAISGPITDLDLPEVPVYIAVGFQFFCFLFFAFNCYGEPRNRDERRRDAHAQYLERQAQLLSTSSEEPCGHAELVLAPPEETGAHTGGVADKEGACLPEAEPMIPTCLCGAVEVNKEVVTQNWRIVTFTVLLTCAVVTLAVVTILGNTMDLLYTCIAVAVVCCGCSLWALPLTIAKATIFIYFYKALYLSIPGALSTFYVAGPTCVPGGPNFSYTFYYTISRVITSAAGMVGAYLFTTFFSKSRYIVSFVVITVLVVLASLFDLVIVKRWNISIGIPDHAMYLFGHAIVYEVVDSLSSMPLQMLMARLCPRGSESMVFSLMAGMANTGGSLAYSIGSLLMELAWPVDTKSRPCDFSNVPYLIIVGHLCLPLLGIPLAFLLLPNGRVCDNVVFDKKRCKKTRRASLPLDAENHGDGDDAAAEAKREPIATGMPVEDDITALRDQLK</sequence>
<accession>S9U014</accession>
<keyword evidence="4 8" id="KW-0812">Transmembrane</keyword>
<comment type="similarity">
    <text evidence="2">Belongs to the major facilitator superfamily. Folate-biopterin transporter (TC 2.A.71) family.</text>
</comment>